<dbReference type="PROSITE" id="PS50011">
    <property type="entry name" value="PROTEIN_KINASE_DOM"/>
    <property type="match status" value="1"/>
</dbReference>
<comment type="caution">
    <text evidence="5">The sequence shown here is derived from an EMBL/GenBank/DDBJ whole genome shotgun (WGS) entry which is preliminary data.</text>
</comment>
<evidence type="ECO:0000256" key="1">
    <source>
        <dbReference type="ARBA" id="ARBA00022527"/>
    </source>
</evidence>
<evidence type="ECO:0000259" key="4">
    <source>
        <dbReference type="PROSITE" id="PS50011"/>
    </source>
</evidence>
<dbReference type="GeneID" id="85314442"/>
<dbReference type="InterPro" id="IPR011009">
    <property type="entry name" value="Kinase-like_dom_sf"/>
</dbReference>
<dbReference type="PROSITE" id="PS00108">
    <property type="entry name" value="PROTEIN_KINASE_ST"/>
    <property type="match status" value="1"/>
</dbReference>
<evidence type="ECO:0000313" key="5">
    <source>
        <dbReference type="EMBL" id="KAK1763079.1"/>
    </source>
</evidence>
<keyword evidence="5" id="KW-0808">Transferase</keyword>
<evidence type="ECO:0000256" key="3">
    <source>
        <dbReference type="ARBA" id="ARBA00022840"/>
    </source>
</evidence>
<dbReference type="SMART" id="SM00220">
    <property type="entry name" value="S_TKc"/>
    <property type="match status" value="1"/>
</dbReference>
<dbReference type="PANTHER" id="PTHR24055">
    <property type="entry name" value="MITOGEN-ACTIVATED PROTEIN KINASE"/>
    <property type="match status" value="1"/>
</dbReference>
<proteinExistence type="predicted"/>
<feature type="domain" description="Protein kinase" evidence="4">
    <location>
        <begin position="1"/>
        <end position="290"/>
    </location>
</feature>
<keyword evidence="6" id="KW-1185">Reference proteome</keyword>
<keyword evidence="1" id="KW-0723">Serine/threonine-protein kinase</keyword>
<evidence type="ECO:0000256" key="2">
    <source>
        <dbReference type="ARBA" id="ARBA00022741"/>
    </source>
</evidence>
<dbReference type="Gene3D" id="1.10.510.10">
    <property type="entry name" value="Transferase(Phosphotransferase) domain 1"/>
    <property type="match status" value="1"/>
</dbReference>
<keyword evidence="3" id="KW-0067">ATP-binding</keyword>
<organism evidence="5 6">
    <name type="scientific">Phialemonium atrogriseum</name>
    <dbReference type="NCBI Taxonomy" id="1093897"/>
    <lineage>
        <taxon>Eukaryota</taxon>
        <taxon>Fungi</taxon>
        <taxon>Dikarya</taxon>
        <taxon>Ascomycota</taxon>
        <taxon>Pezizomycotina</taxon>
        <taxon>Sordariomycetes</taxon>
        <taxon>Sordariomycetidae</taxon>
        <taxon>Cephalothecales</taxon>
        <taxon>Cephalothecaceae</taxon>
        <taxon>Phialemonium</taxon>
    </lineage>
</organism>
<keyword evidence="5" id="KW-0418">Kinase</keyword>
<protein>
    <submittedName>
        <fullName evidence="5">Kinase-like protein</fullName>
    </submittedName>
</protein>
<keyword evidence="2" id="KW-0547">Nucleotide-binding</keyword>
<reference evidence="5" key="1">
    <citation type="submission" date="2023-06" db="EMBL/GenBank/DDBJ databases">
        <title>Genome-scale phylogeny and comparative genomics of the fungal order Sordariales.</title>
        <authorList>
            <consortium name="Lawrence Berkeley National Laboratory"/>
            <person name="Hensen N."/>
            <person name="Bonometti L."/>
            <person name="Westerberg I."/>
            <person name="Brannstrom I.O."/>
            <person name="Guillou S."/>
            <person name="Cros-Aarteil S."/>
            <person name="Calhoun S."/>
            <person name="Haridas S."/>
            <person name="Kuo A."/>
            <person name="Mondo S."/>
            <person name="Pangilinan J."/>
            <person name="Riley R."/>
            <person name="Labutti K."/>
            <person name="Andreopoulos B."/>
            <person name="Lipzen A."/>
            <person name="Chen C."/>
            <person name="Yanf M."/>
            <person name="Daum C."/>
            <person name="Ng V."/>
            <person name="Clum A."/>
            <person name="Steindorff A."/>
            <person name="Ohm R."/>
            <person name="Martin F."/>
            <person name="Silar P."/>
            <person name="Natvig D."/>
            <person name="Lalanne C."/>
            <person name="Gautier V."/>
            <person name="Ament-Velasquez S.L."/>
            <person name="Kruys A."/>
            <person name="Hutchinson M.I."/>
            <person name="Powell A.J."/>
            <person name="Barry K."/>
            <person name="Miller A.N."/>
            <person name="Grigoriev I.V."/>
            <person name="Debuchy R."/>
            <person name="Gladieux P."/>
            <person name="Thoren M.H."/>
            <person name="Johannesson H."/>
        </authorList>
    </citation>
    <scope>NUCLEOTIDE SEQUENCE</scope>
    <source>
        <strain evidence="5">8032-3</strain>
    </source>
</reference>
<dbReference type="InterPro" id="IPR000719">
    <property type="entry name" value="Prot_kinase_dom"/>
</dbReference>
<dbReference type="AlphaFoldDB" id="A0AAJ0FIA1"/>
<dbReference type="InterPro" id="IPR050117">
    <property type="entry name" value="MAPK"/>
</dbReference>
<dbReference type="GO" id="GO:0005524">
    <property type="term" value="F:ATP binding"/>
    <property type="evidence" value="ECO:0007669"/>
    <property type="project" value="UniProtKB-KW"/>
</dbReference>
<evidence type="ECO:0000313" key="6">
    <source>
        <dbReference type="Proteomes" id="UP001244011"/>
    </source>
</evidence>
<gene>
    <name evidence="5" type="ORF">QBC33DRAFT_581230</name>
</gene>
<dbReference type="Proteomes" id="UP001244011">
    <property type="component" value="Unassembled WGS sequence"/>
</dbReference>
<name>A0AAJ0FIA1_9PEZI</name>
<sequence length="293" mass="33769">MTIAPIAVGESISNKTGVYTLTKQLRKCVWLARQNQDKVIFKSVRHFRLQNELEVLLRFQSKTPYIRPLLEEIEESPAIKEASRPEVKFVARRVLEAMDVLHSEAFVHTDIKPSNVLVNYGADEKIRFTDIQLCDFGSTVPEESQYALNGDPIGTPIFRSPEAHIQIRWGKSTDIWAFGATLVSLMYGENFHLFKPDVPVDHDEYAIKILRKHHQCFGPSPVSYEQIADEERLGVLAWIMNTTPRETLKPFRFTTEREICNEDKDFVCKIMQLNPRDRPTAGELLKDEWFCGE</sequence>
<dbReference type="SUPFAM" id="SSF56112">
    <property type="entry name" value="Protein kinase-like (PK-like)"/>
    <property type="match status" value="1"/>
</dbReference>
<accession>A0AAJ0FIA1</accession>
<dbReference type="InterPro" id="IPR008271">
    <property type="entry name" value="Ser/Thr_kinase_AS"/>
</dbReference>
<dbReference type="RefSeq" id="XP_060279292.1">
    <property type="nucleotide sequence ID" value="XM_060431255.1"/>
</dbReference>
<dbReference type="EMBL" id="MU839030">
    <property type="protein sequence ID" value="KAK1763079.1"/>
    <property type="molecule type" value="Genomic_DNA"/>
</dbReference>
<dbReference type="GO" id="GO:0004674">
    <property type="term" value="F:protein serine/threonine kinase activity"/>
    <property type="evidence" value="ECO:0007669"/>
    <property type="project" value="UniProtKB-KW"/>
</dbReference>
<dbReference type="Pfam" id="PF00069">
    <property type="entry name" value="Pkinase"/>
    <property type="match status" value="1"/>
</dbReference>